<dbReference type="PANTHER" id="PTHR30004:SF6">
    <property type="entry name" value="D-THREONATE 4-PHOSPHATE DEHYDROGENASE"/>
    <property type="match status" value="1"/>
</dbReference>
<keyword evidence="7" id="KW-0460">Magnesium</keyword>
<evidence type="ECO:0000256" key="5">
    <source>
        <dbReference type="ARBA" id="ARBA00023027"/>
    </source>
</evidence>
<proteinExistence type="inferred from homology"/>
<keyword evidence="9" id="KW-1185">Reference proteome</keyword>
<dbReference type="InterPro" id="IPR005255">
    <property type="entry name" value="PdxA_fam"/>
</dbReference>
<keyword evidence="4 7" id="KW-0560">Oxidoreductase</keyword>
<comment type="subunit">
    <text evidence="7">Homodimer.</text>
</comment>
<comment type="caution">
    <text evidence="7">Lacks conserved residue(s) required for the propagation of feature annotation.</text>
</comment>
<name>A0ABX2JFL6_9SPHN</name>
<dbReference type="InterPro" id="IPR037510">
    <property type="entry name" value="PdxA"/>
</dbReference>
<evidence type="ECO:0000256" key="2">
    <source>
        <dbReference type="ARBA" id="ARBA00022723"/>
    </source>
</evidence>
<sequence>MTPIVVSMGDPAGIGPEIIAKAWAARVEHDLPPFVVIGDLRAFAAVWQGPIVEATTLGHVPATFGDALPVMAVDAGGTVVPGRPDMEGARSALEALETATVLARSGAARALVTAPVGKAQLYQVGFTPPGQTEFVADRCGVSRDDAVMMLAGPSLRVVPITTHVPLAEVPRLLTVDLIVAKARVTARELRDSFGIAHPRLAFAGINPHAGEGGALGREEIDVIEPAIEQLRAEGIETTGPVAADTMFHPRARERYDAAMCAYHDQALVPLKTLHFDEGVNVTLGLPIVRTSPDHGTAFGIAGQDQAHPGAMIAAIRMADTLACNRQQRAAARP</sequence>
<feature type="binding site" evidence="7">
    <location>
        <position position="263"/>
    </location>
    <ligand>
        <name>a divalent metal cation</name>
        <dbReference type="ChEBI" id="CHEBI:60240"/>
        <note>ligand shared between dimeric partners</note>
    </ligand>
</feature>
<dbReference type="EC" id="1.1.1.262" evidence="7"/>
<dbReference type="Gene3D" id="3.40.718.10">
    <property type="entry name" value="Isopropylmalate Dehydrogenase"/>
    <property type="match status" value="1"/>
</dbReference>
<feature type="binding site" evidence="7">
    <location>
        <position position="289"/>
    </location>
    <ligand>
        <name>substrate</name>
    </ligand>
</feature>
<evidence type="ECO:0000256" key="7">
    <source>
        <dbReference type="HAMAP-Rule" id="MF_00536"/>
    </source>
</evidence>
<dbReference type="RefSeq" id="WP_174192525.1">
    <property type="nucleotide sequence ID" value="NZ_JABULH010000001.1"/>
</dbReference>
<comment type="similarity">
    <text evidence="7">Belongs to the PdxA family.</text>
</comment>
<dbReference type="PANTHER" id="PTHR30004">
    <property type="entry name" value="4-HYDROXYTHREONINE-4-PHOSPHATE DEHYDROGENASE"/>
    <property type="match status" value="1"/>
</dbReference>
<dbReference type="EMBL" id="JABULH010000001">
    <property type="protein sequence ID" value="NTS64524.1"/>
    <property type="molecule type" value="Genomic_DNA"/>
</dbReference>
<dbReference type="SUPFAM" id="SSF53659">
    <property type="entry name" value="Isocitrate/Isopropylmalate dehydrogenase-like"/>
    <property type="match status" value="1"/>
</dbReference>
<dbReference type="NCBIfam" id="NF003699">
    <property type="entry name" value="PRK05312.1"/>
    <property type="match status" value="1"/>
</dbReference>
<comment type="miscellaneous">
    <text evidence="7">The active site is located at the dimer interface.</text>
</comment>
<evidence type="ECO:0000313" key="9">
    <source>
        <dbReference type="Proteomes" id="UP000621447"/>
    </source>
</evidence>
<feature type="binding site" evidence="7">
    <location>
        <position position="163"/>
    </location>
    <ligand>
        <name>a divalent metal cation</name>
        <dbReference type="ChEBI" id="CHEBI:60240"/>
        <note>ligand shared between dimeric partners</note>
    </ligand>
</feature>
<keyword evidence="7" id="KW-0170">Cobalt</keyword>
<protein>
    <recommendedName>
        <fullName evidence="7">4-hydroxythreonine-4-phosphate dehydrogenase</fullName>
        <ecNumber evidence="7">1.1.1.262</ecNumber>
    </recommendedName>
    <alternativeName>
        <fullName evidence="7">4-(phosphohydroxy)-L-threonine dehydrogenase</fullName>
    </alternativeName>
</protein>
<comment type="pathway">
    <text evidence="7">Cofactor biosynthesis; pyridoxine 5'-phosphate biosynthesis; pyridoxine 5'-phosphate from D-erythrose 4-phosphate: step 4/5.</text>
</comment>
<evidence type="ECO:0000256" key="4">
    <source>
        <dbReference type="ARBA" id="ARBA00023002"/>
    </source>
</evidence>
<comment type="cofactor">
    <cofactor evidence="7">
        <name>Zn(2+)</name>
        <dbReference type="ChEBI" id="CHEBI:29105"/>
    </cofactor>
    <cofactor evidence="7">
        <name>Mg(2+)</name>
        <dbReference type="ChEBI" id="CHEBI:18420"/>
    </cofactor>
    <cofactor evidence="7">
        <name>Co(2+)</name>
        <dbReference type="ChEBI" id="CHEBI:48828"/>
    </cofactor>
    <text evidence="7">Binds 1 divalent metal cation per subunit. Can use ions such as Zn(2+), Mg(2+) or Co(2+).</text>
</comment>
<accession>A0ABX2JFL6</accession>
<comment type="caution">
    <text evidence="8">The sequence shown here is derived from an EMBL/GenBank/DDBJ whole genome shotgun (WGS) entry which is preliminary data.</text>
</comment>
<keyword evidence="5 7" id="KW-0520">NAD</keyword>
<organism evidence="8 9">
    <name type="scientific">Sphingomonas hominis</name>
    <dbReference type="NCBI Taxonomy" id="2741495"/>
    <lineage>
        <taxon>Bacteria</taxon>
        <taxon>Pseudomonadati</taxon>
        <taxon>Pseudomonadota</taxon>
        <taxon>Alphaproteobacteria</taxon>
        <taxon>Sphingomonadales</taxon>
        <taxon>Sphingomonadaceae</taxon>
        <taxon>Sphingomonas</taxon>
    </lineage>
</organism>
<feature type="binding site" evidence="7">
    <location>
        <position position="280"/>
    </location>
    <ligand>
        <name>substrate</name>
    </ligand>
</feature>
<gene>
    <name evidence="7 8" type="primary">pdxA</name>
    <name evidence="8" type="ORF">HRV97_05065</name>
</gene>
<evidence type="ECO:0000313" key="8">
    <source>
        <dbReference type="EMBL" id="NTS64524.1"/>
    </source>
</evidence>
<dbReference type="Pfam" id="PF04166">
    <property type="entry name" value="PdxA"/>
    <property type="match status" value="1"/>
</dbReference>
<comment type="subcellular location">
    <subcellularLocation>
        <location evidence="7">Cytoplasm</location>
    </subcellularLocation>
</comment>
<dbReference type="HAMAP" id="MF_00536">
    <property type="entry name" value="PdxA"/>
    <property type="match status" value="1"/>
</dbReference>
<comment type="function">
    <text evidence="7">Catalyzes the NAD(P)-dependent oxidation of 4-(phosphooxy)-L-threonine (HTP) into 2-amino-3-oxo-4-(phosphooxy)butyric acid which spontaneously decarboxylates to form 3-amino-2-oxopropyl phosphate (AHAP).</text>
</comment>
<keyword evidence="1 7" id="KW-0963">Cytoplasm</keyword>
<keyword evidence="3 7" id="KW-0521">NADP</keyword>
<dbReference type="Proteomes" id="UP000621447">
    <property type="component" value="Unassembled WGS sequence"/>
</dbReference>
<comment type="catalytic activity">
    <reaction evidence="7">
        <text>4-(phosphooxy)-L-threonine + NAD(+) = 3-amino-2-oxopropyl phosphate + CO2 + NADH</text>
        <dbReference type="Rhea" id="RHEA:32275"/>
        <dbReference type="ChEBI" id="CHEBI:16526"/>
        <dbReference type="ChEBI" id="CHEBI:57279"/>
        <dbReference type="ChEBI" id="CHEBI:57540"/>
        <dbReference type="ChEBI" id="CHEBI:57945"/>
        <dbReference type="ChEBI" id="CHEBI:58452"/>
        <dbReference type="EC" id="1.1.1.262"/>
    </reaction>
</comment>
<keyword evidence="6 7" id="KW-0664">Pyridoxine biosynthesis</keyword>
<keyword evidence="7" id="KW-0862">Zinc</keyword>
<evidence type="ECO:0000256" key="3">
    <source>
        <dbReference type="ARBA" id="ARBA00022857"/>
    </source>
</evidence>
<reference evidence="8 9" key="1">
    <citation type="submission" date="2020-06" db="EMBL/GenBank/DDBJ databases">
        <title>Sphingomonas hominis sp. nov., a member of the Sphingomonas, isolated from the hair of a 22-year-old girl.</title>
        <authorList>
            <person name="Zhang D.-F."/>
            <person name="Cui X.-W."/>
        </authorList>
    </citation>
    <scope>NUCLEOTIDE SEQUENCE [LARGE SCALE GENOMIC DNA]</scope>
    <source>
        <strain evidence="8 9">HHU CXW</strain>
    </source>
</reference>
<dbReference type="NCBIfam" id="TIGR00557">
    <property type="entry name" value="pdxA"/>
    <property type="match status" value="1"/>
</dbReference>
<feature type="binding site" evidence="7">
    <location>
        <position position="208"/>
    </location>
    <ligand>
        <name>a divalent metal cation</name>
        <dbReference type="ChEBI" id="CHEBI:60240"/>
        <note>ligand shared between dimeric partners</note>
    </ligand>
</feature>
<feature type="binding site" evidence="7">
    <location>
        <position position="271"/>
    </location>
    <ligand>
        <name>substrate</name>
    </ligand>
</feature>
<evidence type="ECO:0000256" key="1">
    <source>
        <dbReference type="ARBA" id="ARBA00022490"/>
    </source>
</evidence>
<feature type="binding site" evidence="7">
    <location>
        <position position="132"/>
    </location>
    <ligand>
        <name>substrate</name>
    </ligand>
</feature>
<evidence type="ECO:0000256" key="6">
    <source>
        <dbReference type="ARBA" id="ARBA00023096"/>
    </source>
</evidence>
<keyword evidence="2 7" id="KW-0479">Metal-binding</keyword>
<dbReference type="GO" id="GO:0050570">
    <property type="term" value="F:4-hydroxythreonine-4-phosphate dehydrogenase activity"/>
    <property type="evidence" value="ECO:0007669"/>
    <property type="project" value="UniProtKB-EC"/>
</dbReference>